<keyword evidence="9 10" id="KW-0961">Cell wall biogenesis/degradation</keyword>
<dbReference type="AlphaFoldDB" id="A0A1G5SHG5"/>
<evidence type="ECO:0000313" key="16">
    <source>
        <dbReference type="Proteomes" id="UP000198729"/>
    </source>
</evidence>
<organism evidence="15 16">
    <name type="scientific">Nitrosomonas mobilis</name>
    <dbReference type="NCBI Taxonomy" id="51642"/>
    <lineage>
        <taxon>Bacteria</taxon>
        <taxon>Pseudomonadati</taxon>
        <taxon>Pseudomonadota</taxon>
        <taxon>Betaproteobacteria</taxon>
        <taxon>Nitrosomonadales</taxon>
        <taxon>Nitrosomonadaceae</taxon>
        <taxon>Nitrosomonas</taxon>
    </lineage>
</organism>
<keyword evidence="3 10" id="KW-0132">Cell division</keyword>
<comment type="function">
    <text evidence="10 11">Involved in cell wall formation. Catalyzes the final step in the synthesis of UDP-N-acetylmuramoyl-pentapeptide, the precursor of murein.</text>
</comment>
<dbReference type="Pfam" id="PF01225">
    <property type="entry name" value="Mur_ligase"/>
    <property type="match status" value="1"/>
</dbReference>
<feature type="domain" description="Mur ligase C-terminal" evidence="13">
    <location>
        <begin position="331"/>
        <end position="450"/>
    </location>
</feature>
<dbReference type="InterPro" id="IPR036565">
    <property type="entry name" value="Mur-like_cat_sf"/>
</dbReference>
<accession>A0A1G5SHG5</accession>
<dbReference type="InterPro" id="IPR035911">
    <property type="entry name" value="MurE/MurF_N"/>
</dbReference>
<dbReference type="EMBL" id="FMWO01000071">
    <property type="protein sequence ID" value="SCZ86624.1"/>
    <property type="molecule type" value="Genomic_DNA"/>
</dbReference>
<evidence type="ECO:0000256" key="2">
    <source>
        <dbReference type="ARBA" id="ARBA00022598"/>
    </source>
</evidence>
<dbReference type="HAMAP" id="MF_02019">
    <property type="entry name" value="MurF"/>
    <property type="match status" value="1"/>
</dbReference>
<gene>
    <name evidence="10 15" type="primary">murF</name>
    <name evidence="15" type="ORF">NSMM_610038</name>
</gene>
<dbReference type="Gene3D" id="3.90.190.20">
    <property type="entry name" value="Mur ligase, C-terminal domain"/>
    <property type="match status" value="1"/>
</dbReference>
<evidence type="ECO:0000256" key="7">
    <source>
        <dbReference type="ARBA" id="ARBA00022984"/>
    </source>
</evidence>
<keyword evidence="16" id="KW-1185">Reference proteome</keyword>
<evidence type="ECO:0000256" key="5">
    <source>
        <dbReference type="ARBA" id="ARBA00022840"/>
    </source>
</evidence>
<evidence type="ECO:0000256" key="10">
    <source>
        <dbReference type="HAMAP-Rule" id="MF_02019"/>
    </source>
</evidence>
<evidence type="ECO:0000256" key="8">
    <source>
        <dbReference type="ARBA" id="ARBA00023306"/>
    </source>
</evidence>
<keyword evidence="4 10" id="KW-0547">Nucleotide-binding</keyword>
<comment type="subcellular location">
    <subcellularLocation>
        <location evidence="10 11">Cytoplasm</location>
    </subcellularLocation>
</comment>
<dbReference type="InterPro" id="IPR004101">
    <property type="entry name" value="Mur_ligase_C"/>
</dbReference>
<dbReference type="GO" id="GO:0051301">
    <property type="term" value="P:cell division"/>
    <property type="evidence" value="ECO:0007669"/>
    <property type="project" value="UniProtKB-KW"/>
</dbReference>
<evidence type="ECO:0000259" key="14">
    <source>
        <dbReference type="Pfam" id="PF08245"/>
    </source>
</evidence>
<protein>
    <recommendedName>
        <fullName evidence="10 11">UDP-N-acetylmuramoyl-tripeptide--D-alanyl-D-alanine ligase</fullName>
        <ecNumber evidence="10 11">6.3.2.10</ecNumber>
    </recommendedName>
    <alternativeName>
        <fullName evidence="10">D-alanyl-D-alanine-adding enzyme</fullName>
    </alternativeName>
</protein>
<dbReference type="Gene3D" id="3.40.1190.10">
    <property type="entry name" value="Mur-like, catalytic domain"/>
    <property type="match status" value="1"/>
</dbReference>
<feature type="domain" description="Mur ligase central" evidence="14">
    <location>
        <begin position="120"/>
        <end position="309"/>
    </location>
</feature>
<comment type="pathway">
    <text evidence="10 11">Cell wall biogenesis; peptidoglycan biosynthesis.</text>
</comment>
<dbReference type="Gene3D" id="3.40.1390.10">
    <property type="entry name" value="MurE/MurF, N-terminal domain"/>
    <property type="match status" value="1"/>
</dbReference>
<dbReference type="NCBIfam" id="TIGR01143">
    <property type="entry name" value="murF"/>
    <property type="match status" value="1"/>
</dbReference>
<feature type="domain" description="Mur ligase N-terminal catalytic" evidence="12">
    <location>
        <begin position="33"/>
        <end position="108"/>
    </location>
</feature>
<dbReference type="GO" id="GO:0047480">
    <property type="term" value="F:UDP-N-acetylmuramoyl-tripeptide-D-alanyl-D-alanine ligase activity"/>
    <property type="evidence" value="ECO:0007669"/>
    <property type="project" value="UniProtKB-UniRule"/>
</dbReference>
<keyword evidence="6 10" id="KW-0133">Cell shape</keyword>
<dbReference type="InterPro" id="IPR005863">
    <property type="entry name" value="UDP-N-AcMur_synth"/>
</dbReference>
<dbReference type="PANTHER" id="PTHR43024">
    <property type="entry name" value="UDP-N-ACETYLMURAMOYL-TRIPEPTIDE--D-ALANYL-D-ALANINE LIGASE"/>
    <property type="match status" value="1"/>
</dbReference>
<dbReference type="Pfam" id="PF02875">
    <property type="entry name" value="Mur_ligase_C"/>
    <property type="match status" value="1"/>
</dbReference>
<keyword evidence="7 10" id="KW-0573">Peptidoglycan synthesis</keyword>
<evidence type="ECO:0000256" key="1">
    <source>
        <dbReference type="ARBA" id="ARBA00022490"/>
    </source>
</evidence>
<evidence type="ECO:0000256" key="9">
    <source>
        <dbReference type="ARBA" id="ARBA00023316"/>
    </source>
</evidence>
<dbReference type="InterPro" id="IPR036615">
    <property type="entry name" value="Mur_ligase_C_dom_sf"/>
</dbReference>
<dbReference type="InterPro" id="IPR013221">
    <property type="entry name" value="Mur_ligase_cen"/>
</dbReference>
<dbReference type="GO" id="GO:0005524">
    <property type="term" value="F:ATP binding"/>
    <property type="evidence" value="ECO:0007669"/>
    <property type="project" value="UniProtKB-UniRule"/>
</dbReference>
<evidence type="ECO:0000313" key="15">
    <source>
        <dbReference type="EMBL" id="SCZ86624.1"/>
    </source>
</evidence>
<feature type="binding site" evidence="10">
    <location>
        <begin position="122"/>
        <end position="128"/>
    </location>
    <ligand>
        <name>ATP</name>
        <dbReference type="ChEBI" id="CHEBI:30616"/>
    </ligand>
</feature>
<dbReference type="GO" id="GO:0005737">
    <property type="term" value="C:cytoplasm"/>
    <property type="evidence" value="ECO:0007669"/>
    <property type="project" value="UniProtKB-SubCell"/>
</dbReference>
<evidence type="ECO:0000256" key="4">
    <source>
        <dbReference type="ARBA" id="ARBA00022741"/>
    </source>
</evidence>
<dbReference type="SUPFAM" id="SSF63418">
    <property type="entry name" value="MurE/MurF N-terminal domain"/>
    <property type="match status" value="1"/>
</dbReference>
<evidence type="ECO:0000256" key="3">
    <source>
        <dbReference type="ARBA" id="ARBA00022618"/>
    </source>
</evidence>
<evidence type="ECO:0000256" key="11">
    <source>
        <dbReference type="RuleBase" id="RU004136"/>
    </source>
</evidence>
<dbReference type="GO" id="GO:0008766">
    <property type="term" value="F:UDP-N-acetylmuramoylalanyl-D-glutamyl-2,6-diaminopimelate-D-alanyl-D-alanine ligase activity"/>
    <property type="evidence" value="ECO:0007669"/>
    <property type="project" value="RHEA"/>
</dbReference>
<dbReference type="GO" id="GO:0008360">
    <property type="term" value="P:regulation of cell shape"/>
    <property type="evidence" value="ECO:0007669"/>
    <property type="project" value="UniProtKB-KW"/>
</dbReference>
<sequence>MNGNTPAPVMMNVQQAARILEAEWSGGNPFFNTVSTDSRTLRAGSLFVALSGERFDGHRFIPDAIDKGAVAAMVADEAIEPLKNLVMSDFALLRVKDPRLALGQLAAVWRKRFDPPLVAVTGSNGKTTVKEMLAAILRQHAGCDRVLATSGNFNNDIGVPLTLLQINPSHHYAVIEMGMNHSGEIAYLSGLASPTVAVITNAGSAHIAHFGKTDAIAAAKGEIFEGLSESGIAVINADDRFAPLWRQLAGKRRIVDFGLINAASVSARRLQDTMENGWLLTLPEDQIELMLQVPGQHNVYNALAAAAAAYAAGIGLPAIAAGLGSYTGTHGRLQITAGLHHSVLIDDTYNANPESMQAALAVLCDTNGKKMLVMGDMGELGVAAAEYHRQIGQLARAAKVDTLLALGELSVHAVEAFGHGGQHFVNVDELMAYLTDLLDTDVTVLVKGSRSMRMERVIEKLTVAEKMTDRNRSA</sequence>
<dbReference type="InterPro" id="IPR051046">
    <property type="entry name" value="MurCDEF_CellWall_CoF430Synth"/>
</dbReference>
<keyword evidence="5 10" id="KW-0067">ATP-binding</keyword>
<dbReference type="RefSeq" id="WP_245654795.1">
    <property type="nucleotide sequence ID" value="NZ_FMWO01000071.1"/>
</dbReference>
<dbReference type="Proteomes" id="UP000198729">
    <property type="component" value="Unassembled WGS sequence"/>
</dbReference>
<comment type="similarity">
    <text evidence="10">Belongs to the MurCDEF family. MurF subfamily.</text>
</comment>
<dbReference type="GO" id="GO:0009252">
    <property type="term" value="P:peptidoglycan biosynthetic process"/>
    <property type="evidence" value="ECO:0007669"/>
    <property type="project" value="UniProtKB-UniRule"/>
</dbReference>
<name>A0A1G5SHG5_9PROT</name>
<keyword evidence="1 10" id="KW-0963">Cytoplasm</keyword>
<evidence type="ECO:0000259" key="12">
    <source>
        <dbReference type="Pfam" id="PF01225"/>
    </source>
</evidence>
<dbReference type="EC" id="6.3.2.10" evidence="10 11"/>
<reference evidence="15 16" key="1">
    <citation type="submission" date="2016-10" db="EMBL/GenBank/DDBJ databases">
        <authorList>
            <person name="de Groot N.N."/>
        </authorList>
    </citation>
    <scope>NUCLEOTIDE SEQUENCE [LARGE SCALE GENOMIC DNA]</scope>
    <source>
        <strain evidence="15">1</strain>
    </source>
</reference>
<keyword evidence="2 10" id="KW-0436">Ligase</keyword>
<dbReference type="UniPathway" id="UPA00219"/>
<dbReference type="Pfam" id="PF08245">
    <property type="entry name" value="Mur_ligase_M"/>
    <property type="match status" value="1"/>
</dbReference>
<comment type="catalytic activity">
    <reaction evidence="10 11">
        <text>D-alanyl-D-alanine + UDP-N-acetyl-alpha-D-muramoyl-L-alanyl-gamma-D-glutamyl-meso-2,6-diaminopimelate + ATP = UDP-N-acetyl-alpha-D-muramoyl-L-alanyl-gamma-D-glutamyl-meso-2,6-diaminopimeloyl-D-alanyl-D-alanine + ADP + phosphate + H(+)</text>
        <dbReference type="Rhea" id="RHEA:28374"/>
        <dbReference type="ChEBI" id="CHEBI:15378"/>
        <dbReference type="ChEBI" id="CHEBI:30616"/>
        <dbReference type="ChEBI" id="CHEBI:43474"/>
        <dbReference type="ChEBI" id="CHEBI:57822"/>
        <dbReference type="ChEBI" id="CHEBI:61386"/>
        <dbReference type="ChEBI" id="CHEBI:83905"/>
        <dbReference type="ChEBI" id="CHEBI:456216"/>
        <dbReference type="EC" id="6.3.2.10"/>
    </reaction>
</comment>
<dbReference type="SUPFAM" id="SSF53623">
    <property type="entry name" value="MurD-like peptide ligases, catalytic domain"/>
    <property type="match status" value="1"/>
</dbReference>
<proteinExistence type="inferred from homology"/>
<dbReference type="STRING" id="51642.NSMM_610038"/>
<dbReference type="GO" id="GO:0071555">
    <property type="term" value="P:cell wall organization"/>
    <property type="evidence" value="ECO:0007669"/>
    <property type="project" value="UniProtKB-KW"/>
</dbReference>
<evidence type="ECO:0000256" key="6">
    <source>
        <dbReference type="ARBA" id="ARBA00022960"/>
    </source>
</evidence>
<evidence type="ECO:0000259" key="13">
    <source>
        <dbReference type="Pfam" id="PF02875"/>
    </source>
</evidence>
<dbReference type="SUPFAM" id="SSF53244">
    <property type="entry name" value="MurD-like peptide ligases, peptide-binding domain"/>
    <property type="match status" value="1"/>
</dbReference>
<dbReference type="InterPro" id="IPR000713">
    <property type="entry name" value="Mur_ligase_N"/>
</dbReference>
<dbReference type="PANTHER" id="PTHR43024:SF1">
    <property type="entry name" value="UDP-N-ACETYLMURAMOYL-TRIPEPTIDE--D-ALANYL-D-ALANINE LIGASE"/>
    <property type="match status" value="1"/>
</dbReference>
<keyword evidence="8 10" id="KW-0131">Cell cycle</keyword>